<dbReference type="PANTHER" id="PTHR35567:SF1">
    <property type="entry name" value="CONSERVED FUNGAL PROTEIN (AFU_ORTHOLOGUE AFUA_1G14230)"/>
    <property type="match status" value="1"/>
</dbReference>
<dbReference type="EMBL" id="KZ772684">
    <property type="protein sequence ID" value="PTQ46104.1"/>
    <property type="molecule type" value="Genomic_DNA"/>
</dbReference>
<dbReference type="OMA" id="FNGSAWF"/>
<feature type="chain" id="PRO_5015313867" description="Cystatin domain-containing protein" evidence="1">
    <location>
        <begin position="25"/>
        <end position="148"/>
    </location>
</feature>
<evidence type="ECO:0000313" key="2">
    <source>
        <dbReference type="EMBL" id="PTQ46104.1"/>
    </source>
</evidence>
<protein>
    <recommendedName>
        <fullName evidence="4">Cystatin domain-containing protein</fullName>
    </recommendedName>
</protein>
<sequence>MATWSAQVSILSLLAALVISCAHGTCTTSFTAEDAQSVFIPSDLDQGLVPPEGNVPIAQLFAVGAQHYTSNGTSWVLTNATAELFNSRFEKVSIHFYEAQVDSKGGQPSWMTPCPRSLVTCKRLFAAQVQNNSITWALLKATNSQGSS</sequence>
<name>A0A2R6XJ13_MARPO</name>
<accession>A0A2R6XJ13</accession>
<evidence type="ECO:0000256" key="1">
    <source>
        <dbReference type="SAM" id="SignalP"/>
    </source>
</evidence>
<dbReference type="Gramene" id="Mp8g02690.1">
    <property type="protein sequence ID" value="Mp8g02690.1.cds1"/>
    <property type="gene ID" value="Mp8g02690"/>
</dbReference>
<feature type="signal peptide" evidence="1">
    <location>
        <begin position="1"/>
        <end position="24"/>
    </location>
</feature>
<keyword evidence="3" id="KW-1185">Reference proteome</keyword>
<reference evidence="3" key="1">
    <citation type="journal article" date="2017" name="Cell">
        <title>Insights into land plant evolution garnered from the Marchantia polymorpha genome.</title>
        <authorList>
            <person name="Bowman J.L."/>
            <person name="Kohchi T."/>
            <person name="Yamato K.T."/>
            <person name="Jenkins J."/>
            <person name="Shu S."/>
            <person name="Ishizaki K."/>
            <person name="Yamaoka S."/>
            <person name="Nishihama R."/>
            <person name="Nakamura Y."/>
            <person name="Berger F."/>
            <person name="Adam C."/>
            <person name="Aki S.S."/>
            <person name="Althoff F."/>
            <person name="Araki T."/>
            <person name="Arteaga-Vazquez M.A."/>
            <person name="Balasubrmanian S."/>
            <person name="Barry K."/>
            <person name="Bauer D."/>
            <person name="Boehm C.R."/>
            <person name="Briginshaw L."/>
            <person name="Caballero-Perez J."/>
            <person name="Catarino B."/>
            <person name="Chen F."/>
            <person name="Chiyoda S."/>
            <person name="Chovatia M."/>
            <person name="Davies K.M."/>
            <person name="Delmans M."/>
            <person name="Demura T."/>
            <person name="Dierschke T."/>
            <person name="Dolan L."/>
            <person name="Dorantes-Acosta A.E."/>
            <person name="Eklund D.M."/>
            <person name="Florent S.N."/>
            <person name="Flores-Sandoval E."/>
            <person name="Fujiyama A."/>
            <person name="Fukuzawa H."/>
            <person name="Galik B."/>
            <person name="Grimanelli D."/>
            <person name="Grimwood J."/>
            <person name="Grossniklaus U."/>
            <person name="Hamada T."/>
            <person name="Haseloff J."/>
            <person name="Hetherington A.J."/>
            <person name="Higo A."/>
            <person name="Hirakawa Y."/>
            <person name="Hundley H.N."/>
            <person name="Ikeda Y."/>
            <person name="Inoue K."/>
            <person name="Inoue S.I."/>
            <person name="Ishida S."/>
            <person name="Jia Q."/>
            <person name="Kakita M."/>
            <person name="Kanazawa T."/>
            <person name="Kawai Y."/>
            <person name="Kawashima T."/>
            <person name="Kennedy M."/>
            <person name="Kinose K."/>
            <person name="Kinoshita T."/>
            <person name="Kohara Y."/>
            <person name="Koide E."/>
            <person name="Komatsu K."/>
            <person name="Kopischke S."/>
            <person name="Kubo M."/>
            <person name="Kyozuka J."/>
            <person name="Lagercrantz U."/>
            <person name="Lin S.S."/>
            <person name="Lindquist E."/>
            <person name="Lipzen A.M."/>
            <person name="Lu C.W."/>
            <person name="De Luna E."/>
            <person name="Martienssen R.A."/>
            <person name="Minamino N."/>
            <person name="Mizutani M."/>
            <person name="Mizutani M."/>
            <person name="Mochizuki N."/>
            <person name="Monte I."/>
            <person name="Mosher R."/>
            <person name="Nagasaki H."/>
            <person name="Nakagami H."/>
            <person name="Naramoto S."/>
            <person name="Nishitani K."/>
            <person name="Ohtani M."/>
            <person name="Okamoto T."/>
            <person name="Okumura M."/>
            <person name="Phillips J."/>
            <person name="Pollak B."/>
            <person name="Reinders A."/>
            <person name="Rovekamp M."/>
            <person name="Sano R."/>
            <person name="Sawa S."/>
            <person name="Schmid M.W."/>
            <person name="Shirakawa M."/>
            <person name="Solano R."/>
            <person name="Spunde A."/>
            <person name="Suetsugu N."/>
            <person name="Sugano S."/>
            <person name="Sugiyama A."/>
            <person name="Sun R."/>
            <person name="Suzuki Y."/>
            <person name="Takenaka M."/>
            <person name="Takezawa D."/>
            <person name="Tomogane H."/>
            <person name="Tsuzuki M."/>
            <person name="Ueda T."/>
            <person name="Umeda M."/>
            <person name="Ward J.M."/>
            <person name="Watanabe Y."/>
            <person name="Yazaki K."/>
            <person name="Yokoyama R."/>
            <person name="Yoshitake Y."/>
            <person name="Yotsui I."/>
            <person name="Zachgo S."/>
            <person name="Schmutz J."/>
        </authorList>
    </citation>
    <scope>NUCLEOTIDE SEQUENCE [LARGE SCALE GENOMIC DNA]</scope>
    <source>
        <strain evidence="3">Tak-1</strain>
    </source>
</reference>
<evidence type="ECO:0000313" key="3">
    <source>
        <dbReference type="Proteomes" id="UP000244005"/>
    </source>
</evidence>
<evidence type="ECO:0008006" key="4">
    <source>
        <dbReference type="Google" id="ProtNLM"/>
    </source>
</evidence>
<dbReference type="OrthoDB" id="1893462at2759"/>
<organism evidence="2 3">
    <name type="scientific">Marchantia polymorpha</name>
    <name type="common">Common liverwort</name>
    <name type="synonym">Marchantia aquatica</name>
    <dbReference type="NCBI Taxonomy" id="3197"/>
    <lineage>
        <taxon>Eukaryota</taxon>
        <taxon>Viridiplantae</taxon>
        <taxon>Streptophyta</taxon>
        <taxon>Embryophyta</taxon>
        <taxon>Marchantiophyta</taxon>
        <taxon>Marchantiopsida</taxon>
        <taxon>Marchantiidae</taxon>
        <taxon>Marchantiales</taxon>
        <taxon>Marchantiaceae</taxon>
        <taxon>Marchantia</taxon>
    </lineage>
</organism>
<keyword evidence="1" id="KW-0732">Signal</keyword>
<dbReference type="Proteomes" id="UP000244005">
    <property type="component" value="Unassembled WGS sequence"/>
</dbReference>
<dbReference type="AlphaFoldDB" id="A0A2R6XJ13"/>
<gene>
    <name evidence="2" type="ORF">MARPO_0012s0061</name>
</gene>
<dbReference type="PANTHER" id="PTHR35567">
    <property type="entry name" value="MALATE DEHYDROGENASE (AFU_ORTHOLOGUE AFUA_2G13800)"/>
    <property type="match status" value="1"/>
</dbReference>
<proteinExistence type="predicted"/>